<keyword evidence="4" id="KW-1185">Reference proteome</keyword>
<dbReference type="InterPro" id="IPR036291">
    <property type="entry name" value="NAD(P)-bd_dom_sf"/>
</dbReference>
<dbReference type="Gene3D" id="3.40.50.720">
    <property type="entry name" value="NAD(P)-binding Rossmann-like Domain"/>
    <property type="match status" value="1"/>
</dbReference>
<dbReference type="GO" id="GO:0016491">
    <property type="term" value="F:oxidoreductase activity"/>
    <property type="evidence" value="ECO:0007669"/>
    <property type="project" value="UniProtKB-KW"/>
</dbReference>
<sequence>GVRVNSVNPGVVKTPASEPYFEDPKFLEEAQNFSVFHRVAEPEEIAKTVAFLASNTSSFVTGTNLIVDG</sequence>
<feature type="non-terminal residue" evidence="3">
    <location>
        <position position="69"/>
    </location>
</feature>
<feature type="non-terminal residue" evidence="3">
    <location>
        <position position="1"/>
    </location>
</feature>
<gene>
    <name evidence="3" type="ORF">B4U79_06862</name>
</gene>
<dbReference type="STRING" id="1965070.A0A3S3NTI8"/>
<comment type="caution">
    <text evidence="3">The sequence shown here is derived from an EMBL/GenBank/DDBJ whole genome shotgun (WGS) entry which is preliminary data.</text>
</comment>
<dbReference type="SUPFAM" id="SSF51735">
    <property type="entry name" value="NAD(P)-binding Rossmann-fold domains"/>
    <property type="match status" value="1"/>
</dbReference>
<comment type="similarity">
    <text evidence="1">Belongs to the short-chain dehydrogenases/reductases (SDR) family.</text>
</comment>
<proteinExistence type="inferred from homology"/>
<dbReference type="InterPro" id="IPR002347">
    <property type="entry name" value="SDR_fam"/>
</dbReference>
<evidence type="ECO:0000313" key="3">
    <source>
        <dbReference type="EMBL" id="RWR98380.1"/>
    </source>
</evidence>
<dbReference type="Proteomes" id="UP000285301">
    <property type="component" value="Unassembled WGS sequence"/>
</dbReference>
<dbReference type="OrthoDB" id="1669814at2759"/>
<protein>
    <submittedName>
        <fullName evidence="3">Short-chain dehydrogenase-like protein</fullName>
    </submittedName>
</protein>
<evidence type="ECO:0000256" key="2">
    <source>
        <dbReference type="ARBA" id="ARBA00023002"/>
    </source>
</evidence>
<organism evidence="3 4">
    <name type="scientific">Dinothrombium tinctorium</name>
    <dbReference type="NCBI Taxonomy" id="1965070"/>
    <lineage>
        <taxon>Eukaryota</taxon>
        <taxon>Metazoa</taxon>
        <taxon>Ecdysozoa</taxon>
        <taxon>Arthropoda</taxon>
        <taxon>Chelicerata</taxon>
        <taxon>Arachnida</taxon>
        <taxon>Acari</taxon>
        <taxon>Acariformes</taxon>
        <taxon>Trombidiformes</taxon>
        <taxon>Prostigmata</taxon>
        <taxon>Anystina</taxon>
        <taxon>Parasitengona</taxon>
        <taxon>Trombidioidea</taxon>
        <taxon>Trombidiidae</taxon>
        <taxon>Dinothrombium</taxon>
    </lineage>
</organism>
<name>A0A3S3NTI8_9ACAR</name>
<dbReference type="AlphaFoldDB" id="A0A3S3NTI8"/>
<evidence type="ECO:0000256" key="1">
    <source>
        <dbReference type="ARBA" id="ARBA00006484"/>
    </source>
</evidence>
<keyword evidence="2" id="KW-0560">Oxidoreductase</keyword>
<accession>A0A3S3NTI8</accession>
<dbReference type="PANTHER" id="PTHR24321">
    <property type="entry name" value="DEHYDROGENASES, SHORT CHAIN"/>
    <property type="match status" value="1"/>
</dbReference>
<dbReference type="PANTHER" id="PTHR24321:SF8">
    <property type="entry name" value="ESTRADIOL 17-BETA-DEHYDROGENASE 8-RELATED"/>
    <property type="match status" value="1"/>
</dbReference>
<dbReference type="EMBL" id="NCKU01022451">
    <property type="protein sequence ID" value="RWR98380.1"/>
    <property type="molecule type" value="Genomic_DNA"/>
</dbReference>
<reference evidence="3 4" key="1">
    <citation type="journal article" date="2018" name="Gigascience">
        <title>Genomes of trombidid mites reveal novel predicted allergens and laterally-transferred genes associated with secondary metabolism.</title>
        <authorList>
            <person name="Dong X."/>
            <person name="Chaisiri K."/>
            <person name="Xia D."/>
            <person name="Armstrong S.D."/>
            <person name="Fang Y."/>
            <person name="Donnelly M.J."/>
            <person name="Kadowaki T."/>
            <person name="McGarry J.W."/>
            <person name="Darby A.C."/>
            <person name="Makepeace B.L."/>
        </authorList>
    </citation>
    <scope>NUCLEOTIDE SEQUENCE [LARGE SCALE GENOMIC DNA]</scope>
    <source>
        <strain evidence="3">UoL-WK</strain>
    </source>
</reference>
<dbReference type="Pfam" id="PF13561">
    <property type="entry name" value="adh_short_C2"/>
    <property type="match status" value="1"/>
</dbReference>
<evidence type="ECO:0000313" key="4">
    <source>
        <dbReference type="Proteomes" id="UP000285301"/>
    </source>
</evidence>